<name>A0A437APH8_9MICR</name>
<sequence length="507" mass="60594">MNYFTLYIQLYCSSIKRKGNDFAEKIENKRKYIHDFRDIEAAKTMMILAASQNKPSCTTKTLEIQDKGFNDNNVERPKVFYVTSTNRTNNLEEISSIVNPVELIILPDSSQNYVAENTNQTMSYKVQHQATTPVIYNFHIWENLDFNELEKNFQSKSYFNLNYFYTYFYKIQLQITEKCLEEKLYLNIEQIHQLINDKIYNPNVEYFNIEKLDLNFTNFETLISKTEKNYNSLQIEIMKVFIDLFGHGSKIRRFLFVYVSPDLKSKSVSQKDQYLVKALKETFENYFKFEKNPALKIFFPEFEIIMESFYDKSGVYFPKRLFYCVMVIHLKYCFFKKIIGNEIKDELSKNKTINLLNCKYLTYFLLSSKFMIQTLFLNNFIIHAYIRKYIFGNYLLFLKTNDKNNLLNFDSFYILNIFQINFSNFKYYCNLMSLKTEFENIPKKTMSITINGSLDELNQFFDEENNIRILLERILGNEFTHSSDLTLGQLREIFNDSLNKLLLKEFT</sequence>
<dbReference type="EMBL" id="RCSS01000089">
    <property type="protein sequence ID" value="RVD93080.1"/>
    <property type="molecule type" value="Genomic_DNA"/>
</dbReference>
<comment type="caution">
    <text evidence="1">The sequence shown here is derived from an EMBL/GenBank/DDBJ whole genome shotgun (WGS) entry which is preliminary data.</text>
</comment>
<protein>
    <submittedName>
        <fullName evidence="1">Uncharacterized protein</fullName>
    </submittedName>
</protein>
<dbReference type="AlphaFoldDB" id="A0A437APH8"/>
<dbReference type="VEuPathDB" id="MicrosporidiaDB:TUBRATIS_003890"/>
<proteinExistence type="predicted"/>
<organism evidence="1 2">
    <name type="scientific">Tubulinosema ratisbonensis</name>
    <dbReference type="NCBI Taxonomy" id="291195"/>
    <lineage>
        <taxon>Eukaryota</taxon>
        <taxon>Fungi</taxon>
        <taxon>Fungi incertae sedis</taxon>
        <taxon>Microsporidia</taxon>
        <taxon>Tubulinosematoidea</taxon>
        <taxon>Tubulinosematidae</taxon>
        <taxon>Tubulinosema</taxon>
    </lineage>
</organism>
<dbReference type="Proteomes" id="UP000282876">
    <property type="component" value="Unassembled WGS sequence"/>
</dbReference>
<reference evidence="1 2" key="1">
    <citation type="submission" date="2018-10" db="EMBL/GenBank/DDBJ databases">
        <title>Draft genome sequence of the microsporidian Tubulinosema ratisbonensis.</title>
        <authorList>
            <person name="Polonais V."/>
            <person name="Peyretaillade E."/>
            <person name="Niehus S."/>
            <person name="Wawrzyniak I."/>
            <person name="Franchet A."/>
            <person name="Gaspin C."/>
            <person name="Reichstadt M."/>
            <person name="Belser C."/>
            <person name="Labadie K."/>
            <person name="Delbac F."/>
            <person name="Ferrandon D."/>
        </authorList>
    </citation>
    <scope>NUCLEOTIDE SEQUENCE [LARGE SCALE GENOMIC DNA]</scope>
    <source>
        <strain evidence="1 2">Franzen</strain>
    </source>
</reference>
<accession>A0A437APH8</accession>
<gene>
    <name evidence="1" type="ORF">TUBRATIS_003890</name>
</gene>
<evidence type="ECO:0000313" key="1">
    <source>
        <dbReference type="EMBL" id="RVD93080.1"/>
    </source>
</evidence>
<keyword evidence="2" id="KW-1185">Reference proteome</keyword>
<evidence type="ECO:0000313" key="2">
    <source>
        <dbReference type="Proteomes" id="UP000282876"/>
    </source>
</evidence>